<dbReference type="VEuPathDB" id="FungiDB:CR_10320W_A"/>
<dbReference type="EMBL" id="CP017630">
    <property type="protein sequence ID" value="AOW31682.1"/>
    <property type="molecule type" value="Genomic_DNA"/>
</dbReference>
<proteinExistence type="predicted"/>
<evidence type="ECO:0008006" key="6">
    <source>
        <dbReference type="Google" id="ProtNLM"/>
    </source>
</evidence>
<dbReference type="InParanoid" id="A0A1D8PU68"/>
<protein>
    <recommendedName>
        <fullName evidence="6">Secreted protein</fullName>
    </recommendedName>
</protein>
<sequence>MKTSVVLAAALTAMNTANAAVIPFFDGELSINYDAHSGWSFGFDKQPAQSGSPPATTTPGSGSGSTTTPATTADDGDDDEGSCDDSGSAPPANNGGSNGSSSGSGDYFSQWKQGLDNLIQKGKTWFSGLFG</sequence>
<gene>
    <name evidence="4" type="ordered locus">CAALFM_CR10320WA</name>
    <name evidence="3" type="ordered locus">orf19.7608</name>
</gene>
<feature type="signal peptide" evidence="2">
    <location>
        <begin position="1"/>
        <end position="19"/>
    </location>
</feature>
<dbReference type="KEGG" id="cal:CAALFM_CR10320WA"/>
<evidence type="ECO:0000313" key="5">
    <source>
        <dbReference type="Proteomes" id="UP000000559"/>
    </source>
</evidence>
<evidence type="ECO:0000313" key="3">
    <source>
        <dbReference type="CGD" id="CAL0000194846"/>
    </source>
</evidence>
<dbReference type="GeneID" id="3638938"/>
<evidence type="ECO:0000256" key="2">
    <source>
        <dbReference type="SAM" id="SignalP"/>
    </source>
</evidence>
<feature type="compositionally biased region" description="Low complexity" evidence="1">
    <location>
        <begin position="50"/>
        <end position="73"/>
    </location>
</feature>
<dbReference type="AlphaFoldDB" id="A0A1D8PU68"/>
<dbReference type="CGD" id="CAL0000194846">
    <property type="gene designation" value="orf19.7608"/>
</dbReference>
<reference evidence="4 5" key="1">
    <citation type="journal article" date="2004" name="Proc. Natl. Acad. Sci. U.S.A.">
        <title>The diploid genome sequence of Candida albicans.</title>
        <authorList>
            <person name="Jones T."/>
            <person name="Federspiel N.A."/>
            <person name="Chibana H."/>
            <person name="Dungan J."/>
            <person name="Kalman S."/>
            <person name="Magee B.B."/>
            <person name="Newport G."/>
            <person name="Thorstenson Y.R."/>
            <person name="Agabian N."/>
            <person name="Magee P.T."/>
            <person name="Davis R.W."/>
            <person name="Scherer S."/>
        </authorList>
    </citation>
    <scope>NUCLEOTIDE SEQUENCE [LARGE SCALE GENOMIC DNA]</scope>
    <source>
        <strain evidence="5">SC5314 / ATCC MYA-2876</strain>
    </source>
</reference>
<organism evidence="4 5">
    <name type="scientific">Candida albicans (strain SC5314 / ATCC MYA-2876)</name>
    <name type="common">Yeast</name>
    <dbReference type="NCBI Taxonomy" id="237561"/>
    <lineage>
        <taxon>Eukaryota</taxon>
        <taxon>Fungi</taxon>
        <taxon>Dikarya</taxon>
        <taxon>Ascomycota</taxon>
        <taxon>Saccharomycotina</taxon>
        <taxon>Pichiomycetes</taxon>
        <taxon>Debaryomycetaceae</taxon>
        <taxon>Candida/Lodderomyces clade</taxon>
        <taxon>Candida</taxon>
    </lineage>
</organism>
<keyword evidence="5" id="KW-1185">Reference proteome</keyword>
<feature type="compositionally biased region" description="Low complexity" evidence="1">
    <location>
        <begin position="84"/>
        <end position="105"/>
    </location>
</feature>
<accession>A0A1D8PU68</accession>
<feature type="compositionally biased region" description="Acidic residues" evidence="1">
    <location>
        <begin position="74"/>
        <end position="83"/>
    </location>
</feature>
<feature type="region of interest" description="Disordered" evidence="1">
    <location>
        <begin position="42"/>
        <end position="109"/>
    </location>
</feature>
<dbReference type="Proteomes" id="UP000000559">
    <property type="component" value="Chromosome R"/>
</dbReference>
<reference evidence="4 5" key="2">
    <citation type="journal article" date="2007" name="Genome Biol.">
        <title>Assembly of the Candida albicans genome into sixteen supercontigs aligned on the eight chromosomes.</title>
        <authorList>
            <person name="van het Hoog M."/>
            <person name="Rast T.J."/>
            <person name="Martchenko M."/>
            <person name="Grindle S."/>
            <person name="Dignard D."/>
            <person name="Hogues H."/>
            <person name="Cuomo C."/>
            <person name="Berriman M."/>
            <person name="Scherer S."/>
            <person name="Magee B.B."/>
            <person name="Whiteway M."/>
            <person name="Chibana H."/>
            <person name="Nantel A."/>
            <person name="Magee P.T."/>
        </authorList>
    </citation>
    <scope>GENOME REANNOTATION</scope>
    <source>
        <strain evidence="5">SC5314 / ATCC MYA-2876</strain>
    </source>
</reference>
<reference evidence="4 5" key="3">
    <citation type="journal article" date="2013" name="Genome Biol.">
        <title>Assembly of a phased diploid Candida albicans genome facilitates allele-specific measurements and provides a simple model for repeat and indel structure.</title>
        <authorList>
            <person name="Muzzey D."/>
            <person name="Schwartz K."/>
            <person name="Weissman J.S."/>
            <person name="Sherlock G."/>
        </authorList>
    </citation>
    <scope>NUCLEOTIDE SEQUENCE [LARGE SCALE GENOMIC DNA]</scope>
    <source>
        <strain evidence="5">SC5314 / ATCC MYA-2876</strain>
    </source>
</reference>
<dbReference type="STRING" id="237561.A0A1D8PU68"/>
<feature type="chain" id="PRO_5009111291" description="Secreted protein" evidence="2">
    <location>
        <begin position="20"/>
        <end position="131"/>
    </location>
</feature>
<evidence type="ECO:0000256" key="1">
    <source>
        <dbReference type="SAM" id="MobiDB-lite"/>
    </source>
</evidence>
<dbReference type="RefSeq" id="XP_719369.1">
    <property type="nucleotide sequence ID" value="XM_714276.1"/>
</dbReference>
<keyword evidence="2" id="KW-0732">Signal</keyword>
<evidence type="ECO:0000313" key="4">
    <source>
        <dbReference type="EMBL" id="AOW31682.1"/>
    </source>
</evidence>
<name>A0A1D8PU68_CANAL</name>